<dbReference type="AlphaFoldDB" id="A0A0J0XFJ1"/>
<dbReference type="RefSeq" id="XP_018276333.1">
    <property type="nucleotide sequence ID" value="XM_018419742.1"/>
</dbReference>
<gene>
    <name evidence="2" type="ORF">CC85DRAFT_176389</name>
</gene>
<protein>
    <submittedName>
        <fullName evidence="2">Uncharacterized protein</fullName>
    </submittedName>
</protein>
<organism evidence="2 3">
    <name type="scientific">Cutaneotrichosporon oleaginosum</name>
    <dbReference type="NCBI Taxonomy" id="879819"/>
    <lineage>
        <taxon>Eukaryota</taxon>
        <taxon>Fungi</taxon>
        <taxon>Dikarya</taxon>
        <taxon>Basidiomycota</taxon>
        <taxon>Agaricomycotina</taxon>
        <taxon>Tremellomycetes</taxon>
        <taxon>Trichosporonales</taxon>
        <taxon>Trichosporonaceae</taxon>
        <taxon>Cutaneotrichosporon</taxon>
    </lineage>
</organism>
<evidence type="ECO:0000313" key="2">
    <source>
        <dbReference type="EMBL" id="KLT39842.1"/>
    </source>
</evidence>
<evidence type="ECO:0000256" key="1">
    <source>
        <dbReference type="SAM" id="MobiDB-lite"/>
    </source>
</evidence>
<keyword evidence="3" id="KW-1185">Reference proteome</keyword>
<sequence>MDMSQNMTAPVTTSRPCVLLFKGAADPMPHELRMEKEVKAGLHGLLHANRDRFTAHGRWKGRRSAEGRRGVRLVHANAKMGPPRPHPRAQPSRQLSAPRPLGPSRLTPHSSRLAPPHPLIPIPSHAYDPG</sequence>
<dbReference type="EMBL" id="KQ087247">
    <property type="protein sequence ID" value="KLT39842.1"/>
    <property type="molecule type" value="Genomic_DNA"/>
</dbReference>
<dbReference type="Proteomes" id="UP000053611">
    <property type="component" value="Unassembled WGS sequence"/>
</dbReference>
<reference evidence="2 3" key="1">
    <citation type="submission" date="2015-03" db="EMBL/GenBank/DDBJ databases">
        <title>Genomics and transcriptomics of the oil-accumulating basidiomycete yeast T. oleaginosus allow insights into substrate utilization and the diverse evolutionary trajectories of mating systems in fungi.</title>
        <authorList>
            <consortium name="DOE Joint Genome Institute"/>
            <person name="Kourist R."/>
            <person name="Kracht O."/>
            <person name="Bracharz F."/>
            <person name="Lipzen A."/>
            <person name="Nolan M."/>
            <person name="Ohm R."/>
            <person name="Grigoriev I."/>
            <person name="Sun S."/>
            <person name="Heitman J."/>
            <person name="Bruck T."/>
            <person name="Nowrousian M."/>
        </authorList>
    </citation>
    <scope>NUCLEOTIDE SEQUENCE [LARGE SCALE GENOMIC DNA]</scope>
    <source>
        <strain evidence="2 3">IBC0246</strain>
    </source>
</reference>
<dbReference type="GeneID" id="28980345"/>
<feature type="region of interest" description="Disordered" evidence="1">
    <location>
        <begin position="56"/>
        <end position="130"/>
    </location>
</feature>
<accession>A0A0J0XFJ1</accession>
<name>A0A0J0XFJ1_9TREE</name>
<evidence type="ECO:0000313" key="3">
    <source>
        <dbReference type="Proteomes" id="UP000053611"/>
    </source>
</evidence>
<proteinExistence type="predicted"/>